<dbReference type="AlphaFoldDB" id="A0A0A2FI61"/>
<proteinExistence type="predicted"/>
<gene>
    <name evidence="1" type="ORF">HR08_01030</name>
</gene>
<reference evidence="1 2" key="1">
    <citation type="submission" date="2014-08" db="EMBL/GenBank/DDBJ databases">
        <title>Porphyromonas gulae strain:COT-052_OH1451 Genome sequencing.</title>
        <authorList>
            <person name="Wallis C."/>
            <person name="Deusch O."/>
            <person name="O'Flynn C."/>
            <person name="Davis I."/>
            <person name="Jospin G."/>
            <person name="Darling A.E."/>
            <person name="Coil D.A."/>
            <person name="Alexiev A."/>
            <person name="Horsfall A."/>
            <person name="Kirkwood N."/>
            <person name="Harris S."/>
            <person name="Eisen J.A."/>
        </authorList>
    </citation>
    <scope>NUCLEOTIDE SEQUENCE [LARGE SCALE GENOMIC DNA]</scope>
    <source>
        <strain evidence="2">COT-052 OH1451</strain>
    </source>
</reference>
<dbReference type="Proteomes" id="UP000030130">
    <property type="component" value="Unassembled WGS sequence"/>
</dbReference>
<protein>
    <submittedName>
        <fullName evidence="1">Uncharacterized protein</fullName>
    </submittedName>
</protein>
<dbReference type="EMBL" id="JRAI01000005">
    <property type="protein sequence ID" value="KGN88004.1"/>
    <property type="molecule type" value="Genomic_DNA"/>
</dbReference>
<comment type="caution">
    <text evidence="1">The sequence shown here is derived from an EMBL/GenBank/DDBJ whole genome shotgun (WGS) entry which is preliminary data.</text>
</comment>
<organism evidence="1 2">
    <name type="scientific">Porphyromonas gulae</name>
    <dbReference type="NCBI Taxonomy" id="111105"/>
    <lineage>
        <taxon>Bacteria</taxon>
        <taxon>Pseudomonadati</taxon>
        <taxon>Bacteroidota</taxon>
        <taxon>Bacteroidia</taxon>
        <taxon>Bacteroidales</taxon>
        <taxon>Porphyromonadaceae</taxon>
        <taxon>Porphyromonas</taxon>
    </lineage>
</organism>
<dbReference type="RefSeq" id="WP_039419925.1">
    <property type="nucleotide sequence ID" value="NZ_JRAI01000005.1"/>
</dbReference>
<accession>A0A0A2FI61</accession>
<evidence type="ECO:0000313" key="1">
    <source>
        <dbReference type="EMBL" id="KGN88004.1"/>
    </source>
</evidence>
<evidence type="ECO:0000313" key="2">
    <source>
        <dbReference type="Proteomes" id="UP000030130"/>
    </source>
</evidence>
<sequence>MNKEVSTEIKYYAVVNSVGIRRFMQDEVFKDLFGRIFGIVNEKGVNPFQVGLIKKEIKAVLDSHQICEEILDYYGRGGHRFIKCHGVKIHLMPFDVCGIK</sequence>
<name>A0A0A2FI61_9PORP</name>